<reference evidence="2 3" key="1">
    <citation type="journal article" date="2024" name="J. Plant Pathol.">
        <title>Sequence and assembly of the genome of Seiridium unicorne, isolate CBS 538.82, causal agent of cypress canker disease.</title>
        <authorList>
            <person name="Scali E."/>
            <person name="Rocca G.D."/>
            <person name="Danti R."/>
            <person name="Garbelotto M."/>
            <person name="Barberini S."/>
            <person name="Baroncelli R."/>
            <person name="Emiliani G."/>
        </authorList>
    </citation>
    <scope>NUCLEOTIDE SEQUENCE [LARGE SCALE GENOMIC DNA]</scope>
    <source>
        <strain evidence="2 3">BM-138-508</strain>
    </source>
</reference>
<feature type="compositionally biased region" description="Polar residues" evidence="1">
    <location>
        <begin position="600"/>
        <end position="610"/>
    </location>
</feature>
<evidence type="ECO:0008006" key="4">
    <source>
        <dbReference type="Google" id="ProtNLM"/>
    </source>
</evidence>
<feature type="compositionally biased region" description="Basic and acidic residues" evidence="1">
    <location>
        <begin position="442"/>
        <end position="452"/>
    </location>
</feature>
<feature type="compositionally biased region" description="Polar residues" evidence="1">
    <location>
        <begin position="489"/>
        <end position="499"/>
    </location>
</feature>
<name>A0ABR2V3I2_9PEZI</name>
<accession>A0ABR2V3I2</accession>
<feature type="compositionally biased region" description="Polar residues" evidence="1">
    <location>
        <begin position="431"/>
        <end position="441"/>
    </location>
</feature>
<proteinExistence type="predicted"/>
<comment type="caution">
    <text evidence="2">The sequence shown here is derived from an EMBL/GenBank/DDBJ whole genome shotgun (WGS) entry which is preliminary data.</text>
</comment>
<evidence type="ECO:0000313" key="2">
    <source>
        <dbReference type="EMBL" id="KAK9421281.1"/>
    </source>
</evidence>
<organism evidence="2 3">
    <name type="scientific">Seiridium unicorne</name>
    <dbReference type="NCBI Taxonomy" id="138068"/>
    <lineage>
        <taxon>Eukaryota</taxon>
        <taxon>Fungi</taxon>
        <taxon>Dikarya</taxon>
        <taxon>Ascomycota</taxon>
        <taxon>Pezizomycotina</taxon>
        <taxon>Sordariomycetes</taxon>
        <taxon>Xylariomycetidae</taxon>
        <taxon>Amphisphaeriales</taxon>
        <taxon>Sporocadaceae</taxon>
        <taxon>Seiridium</taxon>
    </lineage>
</organism>
<feature type="region of interest" description="Disordered" evidence="1">
    <location>
        <begin position="94"/>
        <end position="200"/>
    </location>
</feature>
<feature type="compositionally biased region" description="Basic and acidic residues" evidence="1">
    <location>
        <begin position="148"/>
        <end position="157"/>
    </location>
</feature>
<feature type="compositionally biased region" description="Polar residues" evidence="1">
    <location>
        <begin position="456"/>
        <end position="467"/>
    </location>
</feature>
<feature type="compositionally biased region" description="Polar residues" evidence="1">
    <location>
        <begin position="409"/>
        <end position="423"/>
    </location>
</feature>
<feature type="region of interest" description="Disordered" evidence="1">
    <location>
        <begin position="399"/>
        <end position="635"/>
    </location>
</feature>
<feature type="compositionally biased region" description="Polar residues" evidence="1">
    <location>
        <begin position="182"/>
        <end position="191"/>
    </location>
</feature>
<gene>
    <name evidence="2" type="ORF">SUNI508_05819</name>
</gene>
<evidence type="ECO:0000313" key="3">
    <source>
        <dbReference type="Proteomes" id="UP001408356"/>
    </source>
</evidence>
<protein>
    <recommendedName>
        <fullName evidence="4">Ubiquitin carboxyl-terminal hydrolase 19</fullName>
    </recommendedName>
</protein>
<evidence type="ECO:0000256" key="1">
    <source>
        <dbReference type="SAM" id="MobiDB-lite"/>
    </source>
</evidence>
<feature type="compositionally biased region" description="Low complexity" evidence="1">
    <location>
        <begin position="158"/>
        <end position="180"/>
    </location>
</feature>
<dbReference type="Proteomes" id="UP001408356">
    <property type="component" value="Unassembled WGS sequence"/>
</dbReference>
<keyword evidence="3" id="KW-1185">Reference proteome</keyword>
<feature type="compositionally biased region" description="Low complexity" evidence="1">
    <location>
        <begin position="584"/>
        <end position="595"/>
    </location>
</feature>
<sequence length="635" mass="69188">MDSRFPVFREELYNVQMDVKQLAHAQSNHAERLARLEKHQANESAIKSAWNSPFPSAIGGTPQHGPLQMPPGDLFDDFDEEQGQNLLGSLHLDAEEEPVRRGAASRANSVRFDESALQGSSWAQNGRQSGEFAPIRPASGMGNMMERTLSHKSDGRHSSAGYSVHSVHSHHSVASGRGSSLGLDTNYATTGSEEDSPIDAPAPPPGFFILGSVPSIIRCWLTNNFAHETLLYADICSGSQQSVLDFSLIRDLKLSNEVHKDLDGVYRIRLPVYLTEATVTHPSTRNSSPTPQMPNLIANFEVIGIEQPENVDLKRSIRIFIGSETLREHSADIFFSQNRMTLYGSEREKLSVPFVRPEDQNVFKHIRTVAILPERPRLNATARPFVLNEAKSPAAVDVSTNGIDDEQDNQGTPSQELDSTASEMPSRPTAERTTSNLSDIVQDQKKQSKDEMGGPESTSQEPSISGDNRSETHSDIQRRDPTAGGIWSSWRQTPSANNVEQKDSAPLSGYQPAGRARNMKVLKPSKSSTSTSARTGAAYEPPPPPRTSAENRRKSQPLESTPAGVLRWGKNERASVIGSERTSAAAPEAKPTPTTRETRSVSATPRTSANPVGGASAFSWMTPVNKPKASATTAE</sequence>
<dbReference type="EMBL" id="JARVKF010000190">
    <property type="protein sequence ID" value="KAK9421281.1"/>
    <property type="molecule type" value="Genomic_DNA"/>
</dbReference>
<feature type="compositionally biased region" description="Polar residues" evidence="1">
    <location>
        <begin position="117"/>
        <end position="128"/>
    </location>
</feature>
<feature type="compositionally biased region" description="Basic and acidic residues" evidence="1">
    <location>
        <begin position="468"/>
        <end position="481"/>
    </location>
</feature>
<feature type="compositionally biased region" description="Low complexity" evidence="1">
    <location>
        <begin position="525"/>
        <end position="538"/>
    </location>
</feature>